<proteinExistence type="predicted"/>
<name>A0ABW9M9G5_9FIRM</name>
<keyword evidence="3" id="KW-1185">Reference proteome</keyword>
<keyword evidence="1" id="KW-0472">Membrane</keyword>
<evidence type="ECO:0000313" key="3">
    <source>
        <dbReference type="Proteomes" id="UP001637996"/>
    </source>
</evidence>
<sequence length="82" mass="9192">MKKEVDQHKNRMSILFFISCLIVALGDKFLTGTSYFISQIIAYILIIYSIYSGNLFSKKLTILFIISSSLMLIGEVGSFISG</sequence>
<protein>
    <recommendedName>
        <fullName evidence="4">DUF3953 domain-containing protein</fullName>
    </recommendedName>
</protein>
<dbReference type="RefSeq" id="WP_262122830.1">
    <property type="nucleotide sequence ID" value="NZ_JBGMEI010000004.1"/>
</dbReference>
<dbReference type="Proteomes" id="UP001637996">
    <property type="component" value="Unassembled WGS sequence"/>
</dbReference>
<organism evidence="2 3">
    <name type="scientific">Anaerococcus martiniensis</name>
    <dbReference type="NCBI Taxonomy" id="3115615"/>
    <lineage>
        <taxon>Bacteria</taxon>
        <taxon>Bacillati</taxon>
        <taxon>Bacillota</taxon>
        <taxon>Tissierellia</taxon>
        <taxon>Tissierellales</taxon>
        <taxon>Peptoniphilaceae</taxon>
        <taxon>Anaerococcus</taxon>
    </lineage>
</organism>
<accession>A0ABW9M9G5</accession>
<feature type="transmembrane region" description="Helical" evidence="1">
    <location>
        <begin position="12"/>
        <end position="30"/>
    </location>
</feature>
<keyword evidence="1" id="KW-1133">Transmembrane helix</keyword>
<gene>
    <name evidence="2" type="ORF">ACCQ41_03915</name>
</gene>
<reference evidence="2 3" key="1">
    <citation type="journal article" date="2025" name="Anaerobe">
        <title>Description of Anaerococcus kampingiae sp. nov., Anaerococcus groningensis sp. nov., Anaerococcus martiniensis sp. nov., and Anaerococcus cruorum sp. nov., isolated from human clinical specimens.</title>
        <authorList>
            <person name="Boiten K.E."/>
            <person name="Meijer J."/>
            <person name="van Wezel E.M."/>
            <person name="Veloo A.C.M."/>
        </authorList>
    </citation>
    <scope>NUCLEOTIDE SEQUENCE [LARGE SCALE GENOMIC DNA]</scope>
    <source>
        <strain evidence="2 3">ENR0831</strain>
    </source>
</reference>
<comment type="caution">
    <text evidence="2">The sequence shown here is derived from an EMBL/GenBank/DDBJ whole genome shotgun (WGS) entry which is preliminary data.</text>
</comment>
<dbReference type="EMBL" id="JBGMEI010000004">
    <property type="protein sequence ID" value="MFO3665386.1"/>
    <property type="molecule type" value="Genomic_DNA"/>
</dbReference>
<evidence type="ECO:0000313" key="2">
    <source>
        <dbReference type="EMBL" id="MFO3665386.1"/>
    </source>
</evidence>
<evidence type="ECO:0000256" key="1">
    <source>
        <dbReference type="SAM" id="Phobius"/>
    </source>
</evidence>
<feature type="transmembrane region" description="Helical" evidence="1">
    <location>
        <begin position="60"/>
        <end position="80"/>
    </location>
</feature>
<feature type="transmembrane region" description="Helical" evidence="1">
    <location>
        <begin position="36"/>
        <end position="53"/>
    </location>
</feature>
<keyword evidence="1" id="KW-0812">Transmembrane</keyword>
<evidence type="ECO:0008006" key="4">
    <source>
        <dbReference type="Google" id="ProtNLM"/>
    </source>
</evidence>